<dbReference type="AlphaFoldDB" id="A0AAE3EVU1"/>
<evidence type="ECO:0000313" key="2">
    <source>
        <dbReference type="Proteomes" id="UP001200642"/>
    </source>
</evidence>
<proteinExistence type="predicted"/>
<dbReference type="Proteomes" id="UP001200642">
    <property type="component" value="Unassembled WGS sequence"/>
</dbReference>
<dbReference type="SUPFAM" id="SSF56935">
    <property type="entry name" value="Porins"/>
    <property type="match status" value="1"/>
</dbReference>
<reference evidence="1" key="1">
    <citation type="submission" date="2023-02" db="EMBL/GenBank/DDBJ databases">
        <title>Genome of Flavobacteriaceae gen. nov. sp. strain F89.</title>
        <authorList>
            <person name="Wang Y."/>
        </authorList>
    </citation>
    <scope>NUCLEOTIDE SEQUENCE</scope>
    <source>
        <strain evidence="1">F89</strain>
    </source>
</reference>
<dbReference type="Gene3D" id="2.60.40.1120">
    <property type="entry name" value="Carboxypeptidase-like, regulatory domain"/>
    <property type="match status" value="1"/>
</dbReference>
<evidence type="ECO:0000313" key="1">
    <source>
        <dbReference type="EMBL" id="MCG2460571.1"/>
    </source>
</evidence>
<keyword evidence="2" id="KW-1185">Reference proteome</keyword>
<name>A0AAE3EVU1_9FLAO</name>
<keyword evidence="1" id="KW-0675">Receptor</keyword>
<dbReference type="Pfam" id="PF13620">
    <property type="entry name" value="CarboxypepD_reg"/>
    <property type="match status" value="1"/>
</dbReference>
<comment type="caution">
    <text evidence="1">The sequence shown here is derived from an EMBL/GenBank/DDBJ whole genome shotgun (WGS) entry which is preliminary data.</text>
</comment>
<protein>
    <submittedName>
        <fullName evidence="1">TonB-dependent receptor family protein</fullName>
    </submittedName>
</protein>
<dbReference type="EMBL" id="JAIRBC010000009">
    <property type="protein sequence ID" value="MCG2460571.1"/>
    <property type="molecule type" value="Genomic_DNA"/>
</dbReference>
<dbReference type="SUPFAM" id="SSF49464">
    <property type="entry name" value="Carboxypeptidase regulatory domain-like"/>
    <property type="match status" value="1"/>
</dbReference>
<organism evidence="1 2">
    <name type="scientific">Cerina litoralis</name>
    <dbReference type="NCBI Taxonomy" id="2874477"/>
    <lineage>
        <taxon>Bacteria</taxon>
        <taxon>Pseudomonadati</taxon>
        <taxon>Bacteroidota</taxon>
        <taxon>Flavobacteriia</taxon>
        <taxon>Flavobacteriales</taxon>
        <taxon>Flavobacteriaceae</taxon>
        <taxon>Cerina</taxon>
    </lineage>
</organism>
<dbReference type="InterPro" id="IPR008969">
    <property type="entry name" value="CarboxyPept-like_regulatory"/>
</dbReference>
<gene>
    <name evidence="1" type="ORF">K8352_07415</name>
</gene>
<sequence length="886" mass="100343">MLLLCVFFASYAQEITLKGTVKDSTGTGIEMANVIAVNSASKVLESYGITNHDGLFKLNLKANVGYTVRVSYLGFKTVEFSFTAPEANATKEIVLYEQPDQLEGVEVTYEMPVSVRGDTIVYNTDSFVNGTEKKLKDVLANLPGMEINDDGQIEVEGKRVTKVMVEGKDFFDGDSKLAADNIPANALDKIEVLRNYNEVTQMKGLTNDDDNIALNIKLKEGKKKFWFGEVTAGYGTRESYLAHPKLFFYSPDYSINIITDMNNIGEAPFNRRDFQNFTGGFRSPGQSEGSSIDIGGDIGGLSAAQNNMAKAIDTRFAAVNFSYSPTKTWDLSGFGIYSYTGTLMENQSLTTYITSDQVEDASRATDQKVHLGLAKFSSLYKPNDRLQVNYDALLKMSEDDEDVNVLSVSTTTDEINEKKKQRPLSVNQNANLYYTSLNNKHIFAFEGQYIYQDEDPFYNSIRDNFAFVDLFPVDEGQSEYDMNQDKNIITNRVDAKLDYYYVLNSKSNLNFTLGTTQSNQNFNSNIYQILDNGSNLHMPMDKFGNDVTYHVSDVYLGVHYKMIAGIFTFNPGLKLHQYNTRNEQLGTTVHDNLTSLLPDLYINAQFKKSENLRFNYNVARSFTDVSDFAAAYVLNNYNSVYKGNRELESSLNHVLSLNYFNFNMFNFTNIFGNITYTKRIDPLKGNALIEGINRVGTTINSNFNDESLSGNGRYQRTFGKLKAGVGGNISWSKNYNIVDAKPRISESFVQYYSASLSTNFRKAPNLELGYKYMVNQYDNGGTATTYYTNRPFAKFDAAFLNGFIFTADYDYYNYRDKDKTLHNEYGFLEADLTYQKKDSHWEFGVKGTNLLDTRSLNRDSTNDFYFSTSSYLVQPRYVLFTVKYDL</sequence>
<accession>A0AAE3EVU1</accession>